<protein>
    <submittedName>
        <fullName evidence="2">Uncharacterized protein</fullName>
    </submittedName>
</protein>
<keyword evidence="1" id="KW-0472">Membrane</keyword>
<reference evidence="2" key="1">
    <citation type="submission" date="2014-09" db="EMBL/GenBank/DDBJ databases">
        <authorList>
            <person name="Magalhaes I.L.F."/>
            <person name="Oliveira U."/>
            <person name="Santos F.R."/>
            <person name="Vidigal T.H.D.A."/>
            <person name="Brescovit A.D."/>
            <person name="Santos A.J."/>
        </authorList>
    </citation>
    <scope>NUCLEOTIDE SEQUENCE</scope>
    <source>
        <tissue evidence="2">Shoot tissue taken approximately 20 cm above the soil surface</tissue>
    </source>
</reference>
<feature type="transmembrane region" description="Helical" evidence="1">
    <location>
        <begin position="6"/>
        <end position="21"/>
    </location>
</feature>
<proteinExistence type="predicted"/>
<reference evidence="2" key="2">
    <citation type="journal article" date="2015" name="Data Brief">
        <title>Shoot transcriptome of the giant reed, Arundo donax.</title>
        <authorList>
            <person name="Barrero R.A."/>
            <person name="Guerrero F.D."/>
            <person name="Moolhuijzen P."/>
            <person name="Goolsby J.A."/>
            <person name="Tidwell J."/>
            <person name="Bellgard S.E."/>
            <person name="Bellgard M.I."/>
        </authorList>
    </citation>
    <scope>NUCLEOTIDE SEQUENCE</scope>
    <source>
        <tissue evidence="2">Shoot tissue taken approximately 20 cm above the soil surface</tissue>
    </source>
</reference>
<organism evidence="2">
    <name type="scientific">Arundo donax</name>
    <name type="common">Giant reed</name>
    <name type="synonym">Donax arundinaceus</name>
    <dbReference type="NCBI Taxonomy" id="35708"/>
    <lineage>
        <taxon>Eukaryota</taxon>
        <taxon>Viridiplantae</taxon>
        <taxon>Streptophyta</taxon>
        <taxon>Embryophyta</taxon>
        <taxon>Tracheophyta</taxon>
        <taxon>Spermatophyta</taxon>
        <taxon>Magnoliopsida</taxon>
        <taxon>Liliopsida</taxon>
        <taxon>Poales</taxon>
        <taxon>Poaceae</taxon>
        <taxon>PACMAD clade</taxon>
        <taxon>Arundinoideae</taxon>
        <taxon>Arundineae</taxon>
        <taxon>Arundo</taxon>
    </lineage>
</organism>
<evidence type="ECO:0000313" key="2">
    <source>
        <dbReference type="EMBL" id="JAE07982.1"/>
    </source>
</evidence>
<evidence type="ECO:0000256" key="1">
    <source>
        <dbReference type="SAM" id="Phobius"/>
    </source>
</evidence>
<accession>A0A0A9F6K3</accession>
<sequence length="23" mass="2782">MSLLRVFFFMISALCLWVIHLKL</sequence>
<dbReference type="EMBL" id="GBRH01189914">
    <property type="protein sequence ID" value="JAE07982.1"/>
    <property type="molecule type" value="Transcribed_RNA"/>
</dbReference>
<name>A0A0A9F6K3_ARUDO</name>
<keyword evidence="1" id="KW-1133">Transmembrane helix</keyword>
<dbReference type="AlphaFoldDB" id="A0A0A9F6K3"/>
<keyword evidence="1" id="KW-0812">Transmembrane</keyword>